<organism evidence="2 3">
    <name type="scientific">Linum trigynum</name>
    <dbReference type="NCBI Taxonomy" id="586398"/>
    <lineage>
        <taxon>Eukaryota</taxon>
        <taxon>Viridiplantae</taxon>
        <taxon>Streptophyta</taxon>
        <taxon>Embryophyta</taxon>
        <taxon>Tracheophyta</taxon>
        <taxon>Spermatophyta</taxon>
        <taxon>Magnoliopsida</taxon>
        <taxon>eudicotyledons</taxon>
        <taxon>Gunneridae</taxon>
        <taxon>Pentapetalae</taxon>
        <taxon>rosids</taxon>
        <taxon>fabids</taxon>
        <taxon>Malpighiales</taxon>
        <taxon>Linaceae</taxon>
        <taxon>Linum</taxon>
    </lineage>
</organism>
<sequence length="103" mass="11694">MVEVNYMEIIPTKVTIQYQDQGEGHHQSFPSYEEEVRPDHANQPEYNSQSDSDSFHNYHYGVDEGAFHELDQMEDALPAPVSEGPTTITFQTTIGVSTATWSR</sequence>
<dbReference type="EMBL" id="OZ034819">
    <property type="protein sequence ID" value="CAL1395677.1"/>
    <property type="molecule type" value="Genomic_DNA"/>
</dbReference>
<dbReference type="Proteomes" id="UP001497516">
    <property type="component" value="Chromosome 6"/>
</dbReference>
<protein>
    <submittedName>
        <fullName evidence="2">Uncharacterized protein</fullName>
    </submittedName>
</protein>
<reference evidence="2 3" key="1">
    <citation type="submission" date="2024-04" db="EMBL/GenBank/DDBJ databases">
        <authorList>
            <person name="Fracassetti M."/>
        </authorList>
    </citation>
    <scope>NUCLEOTIDE SEQUENCE [LARGE SCALE GENOMIC DNA]</scope>
</reference>
<accession>A0AAV2FC94</accession>
<proteinExistence type="predicted"/>
<evidence type="ECO:0000256" key="1">
    <source>
        <dbReference type="SAM" id="MobiDB-lite"/>
    </source>
</evidence>
<evidence type="ECO:0000313" key="2">
    <source>
        <dbReference type="EMBL" id="CAL1395677.1"/>
    </source>
</evidence>
<keyword evidence="3" id="KW-1185">Reference proteome</keyword>
<name>A0AAV2FC94_9ROSI</name>
<dbReference type="AlphaFoldDB" id="A0AAV2FC94"/>
<feature type="region of interest" description="Disordered" evidence="1">
    <location>
        <begin position="18"/>
        <end position="59"/>
    </location>
</feature>
<gene>
    <name evidence="2" type="ORF">LTRI10_LOCUS36093</name>
</gene>
<evidence type="ECO:0000313" key="3">
    <source>
        <dbReference type="Proteomes" id="UP001497516"/>
    </source>
</evidence>